<evidence type="ECO:0000313" key="1">
    <source>
        <dbReference type="EMBL" id="OJJ37882.1"/>
    </source>
</evidence>
<reference evidence="2" key="1">
    <citation type="journal article" date="2017" name="Genome Biol.">
        <title>Comparative genomics reveals high biological diversity and specific adaptations in the industrially and medically important fungal genus Aspergillus.</title>
        <authorList>
            <person name="de Vries R.P."/>
            <person name="Riley R."/>
            <person name="Wiebenga A."/>
            <person name="Aguilar-Osorio G."/>
            <person name="Amillis S."/>
            <person name="Uchima C.A."/>
            <person name="Anderluh G."/>
            <person name="Asadollahi M."/>
            <person name="Askin M."/>
            <person name="Barry K."/>
            <person name="Battaglia E."/>
            <person name="Bayram O."/>
            <person name="Benocci T."/>
            <person name="Braus-Stromeyer S.A."/>
            <person name="Caldana C."/>
            <person name="Canovas D."/>
            <person name="Cerqueira G.C."/>
            <person name="Chen F."/>
            <person name="Chen W."/>
            <person name="Choi C."/>
            <person name="Clum A."/>
            <person name="Dos Santos R.A."/>
            <person name="Damasio A.R."/>
            <person name="Diallinas G."/>
            <person name="Emri T."/>
            <person name="Fekete E."/>
            <person name="Flipphi M."/>
            <person name="Freyberg S."/>
            <person name="Gallo A."/>
            <person name="Gournas C."/>
            <person name="Habgood R."/>
            <person name="Hainaut M."/>
            <person name="Harispe M.L."/>
            <person name="Henrissat B."/>
            <person name="Hilden K.S."/>
            <person name="Hope R."/>
            <person name="Hossain A."/>
            <person name="Karabika E."/>
            <person name="Karaffa L."/>
            <person name="Karanyi Z."/>
            <person name="Krasevec N."/>
            <person name="Kuo A."/>
            <person name="Kusch H."/>
            <person name="LaButti K."/>
            <person name="Lagendijk E.L."/>
            <person name="Lapidus A."/>
            <person name="Levasseur A."/>
            <person name="Lindquist E."/>
            <person name="Lipzen A."/>
            <person name="Logrieco A.F."/>
            <person name="MacCabe A."/>
            <person name="Maekelae M.R."/>
            <person name="Malavazi I."/>
            <person name="Melin P."/>
            <person name="Meyer V."/>
            <person name="Mielnichuk N."/>
            <person name="Miskei M."/>
            <person name="Molnar A.P."/>
            <person name="Mule G."/>
            <person name="Ngan C.Y."/>
            <person name="Orejas M."/>
            <person name="Orosz E."/>
            <person name="Ouedraogo J.P."/>
            <person name="Overkamp K.M."/>
            <person name="Park H.-S."/>
            <person name="Perrone G."/>
            <person name="Piumi F."/>
            <person name="Punt P.J."/>
            <person name="Ram A.F."/>
            <person name="Ramon A."/>
            <person name="Rauscher S."/>
            <person name="Record E."/>
            <person name="Riano-Pachon D.M."/>
            <person name="Robert V."/>
            <person name="Roehrig J."/>
            <person name="Ruller R."/>
            <person name="Salamov A."/>
            <person name="Salih N.S."/>
            <person name="Samson R.A."/>
            <person name="Sandor E."/>
            <person name="Sanguinetti M."/>
            <person name="Schuetze T."/>
            <person name="Sepcic K."/>
            <person name="Shelest E."/>
            <person name="Sherlock G."/>
            <person name="Sophianopoulou V."/>
            <person name="Squina F.M."/>
            <person name="Sun H."/>
            <person name="Susca A."/>
            <person name="Todd R.B."/>
            <person name="Tsang A."/>
            <person name="Unkles S.E."/>
            <person name="van de Wiele N."/>
            <person name="van Rossen-Uffink D."/>
            <person name="Oliveira J.V."/>
            <person name="Vesth T.C."/>
            <person name="Visser J."/>
            <person name="Yu J.-H."/>
            <person name="Zhou M."/>
            <person name="Andersen M.R."/>
            <person name="Archer D.B."/>
            <person name="Baker S.E."/>
            <person name="Benoit I."/>
            <person name="Brakhage A.A."/>
            <person name="Braus G.H."/>
            <person name="Fischer R."/>
            <person name="Frisvad J.C."/>
            <person name="Goldman G.H."/>
            <person name="Houbraken J."/>
            <person name="Oakley B."/>
            <person name="Pocsi I."/>
            <person name="Scazzocchio C."/>
            <person name="Seiboth B."/>
            <person name="vanKuyk P.A."/>
            <person name="Wortman J."/>
            <person name="Dyer P.S."/>
            <person name="Grigoriev I.V."/>
        </authorList>
    </citation>
    <scope>NUCLEOTIDE SEQUENCE [LARGE SCALE GENOMIC DNA]</scope>
    <source>
        <strain evidence="2">DTO 134E9</strain>
    </source>
</reference>
<organism evidence="1 2">
    <name type="scientific">Aspergillus wentii DTO 134E9</name>
    <dbReference type="NCBI Taxonomy" id="1073089"/>
    <lineage>
        <taxon>Eukaryota</taxon>
        <taxon>Fungi</taxon>
        <taxon>Dikarya</taxon>
        <taxon>Ascomycota</taxon>
        <taxon>Pezizomycotina</taxon>
        <taxon>Eurotiomycetes</taxon>
        <taxon>Eurotiomycetidae</taxon>
        <taxon>Eurotiales</taxon>
        <taxon>Aspergillaceae</taxon>
        <taxon>Aspergillus</taxon>
        <taxon>Aspergillus subgen. Cremei</taxon>
    </lineage>
</organism>
<evidence type="ECO:0000313" key="2">
    <source>
        <dbReference type="Proteomes" id="UP000184383"/>
    </source>
</evidence>
<sequence>MIIKRNKQPARPMCQAHSLPPEKIKPSPFTARSFLLYILVCFIQRLAEWNILQLDEVGPSDKFIA</sequence>
<proteinExistence type="predicted"/>
<dbReference type="Proteomes" id="UP000184383">
    <property type="component" value="Unassembled WGS sequence"/>
</dbReference>
<protein>
    <submittedName>
        <fullName evidence="1">Uncharacterized protein</fullName>
    </submittedName>
</protein>
<dbReference type="RefSeq" id="XP_040691558.1">
    <property type="nucleotide sequence ID" value="XM_040836907.1"/>
</dbReference>
<name>A0A1L9RSI0_ASPWE</name>
<dbReference type="GeneID" id="63752755"/>
<dbReference type="EMBL" id="KV878211">
    <property type="protein sequence ID" value="OJJ37882.1"/>
    <property type="molecule type" value="Genomic_DNA"/>
</dbReference>
<dbReference type="VEuPathDB" id="FungiDB:ASPWEDRAFT_471351"/>
<gene>
    <name evidence="1" type="ORF">ASPWEDRAFT_471351</name>
</gene>
<dbReference type="AlphaFoldDB" id="A0A1L9RSI0"/>
<dbReference type="OrthoDB" id="3900342at2759"/>
<keyword evidence="2" id="KW-1185">Reference proteome</keyword>
<accession>A0A1L9RSI0</accession>